<organism evidence="5 6">
    <name type="scientific">Frigoriglobus tundricola</name>
    <dbReference type="NCBI Taxonomy" id="2774151"/>
    <lineage>
        <taxon>Bacteria</taxon>
        <taxon>Pseudomonadati</taxon>
        <taxon>Planctomycetota</taxon>
        <taxon>Planctomycetia</taxon>
        <taxon>Gemmatales</taxon>
        <taxon>Gemmataceae</taxon>
        <taxon>Frigoriglobus</taxon>
    </lineage>
</organism>
<protein>
    <submittedName>
        <fullName evidence="5">Cell division protein FtsH</fullName>
    </submittedName>
</protein>
<name>A0A6M5YHC1_9BACT</name>
<dbReference type="AlphaFoldDB" id="A0A6M5YHC1"/>
<dbReference type="GO" id="GO:0051301">
    <property type="term" value="P:cell division"/>
    <property type="evidence" value="ECO:0007669"/>
    <property type="project" value="UniProtKB-KW"/>
</dbReference>
<dbReference type="RefSeq" id="WP_171469025.1">
    <property type="nucleotide sequence ID" value="NZ_CP053452.2"/>
</dbReference>
<dbReference type="KEGG" id="ftj:FTUN_0163"/>
<evidence type="ECO:0000313" key="6">
    <source>
        <dbReference type="Proteomes" id="UP000503447"/>
    </source>
</evidence>
<evidence type="ECO:0000259" key="4">
    <source>
        <dbReference type="SMART" id="SM00382"/>
    </source>
</evidence>
<dbReference type="GO" id="GO:0016887">
    <property type="term" value="F:ATP hydrolysis activity"/>
    <property type="evidence" value="ECO:0007669"/>
    <property type="project" value="InterPro"/>
</dbReference>
<reference evidence="6" key="1">
    <citation type="submission" date="2020-05" db="EMBL/GenBank/DDBJ databases">
        <title>Frigoriglobus tundricola gen. nov., sp. nov., a psychrotolerant cellulolytic planctomycete of the family Gemmataceae with two divergent copies of 16S rRNA gene.</title>
        <authorList>
            <person name="Kulichevskaya I.S."/>
            <person name="Ivanova A.A."/>
            <person name="Naumoff D.G."/>
            <person name="Beletsky A.V."/>
            <person name="Rijpstra W.I.C."/>
            <person name="Sinninghe Damste J.S."/>
            <person name="Mardanov A.V."/>
            <person name="Ravin N.V."/>
            <person name="Dedysh S.N."/>
        </authorList>
    </citation>
    <scope>NUCLEOTIDE SEQUENCE [LARGE SCALE GENOMIC DNA]</scope>
    <source>
        <strain evidence="6">PL17</strain>
    </source>
</reference>
<accession>A0A6M5YHC1</accession>
<keyword evidence="5" id="KW-0132">Cell division</keyword>
<dbReference type="GO" id="GO:0005524">
    <property type="term" value="F:ATP binding"/>
    <property type="evidence" value="ECO:0007669"/>
    <property type="project" value="UniProtKB-KW"/>
</dbReference>
<feature type="domain" description="AAA+ ATPase" evidence="4">
    <location>
        <begin position="163"/>
        <end position="298"/>
    </location>
</feature>
<gene>
    <name evidence="5" type="ORF">FTUN_0163</name>
</gene>
<evidence type="ECO:0000256" key="1">
    <source>
        <dbReference type="ARBA" id="ARBA00006914"/>
    </source>
</evidence>
<dbReference type="SUPFAM" id="SSF52540">
    <property type="entry name" value="P-loop containing nucleoside triphosphate hydrolases"/>
    <property type="match status" value="1"/>
</dbReference>
<keyword evidence="2" id="KW-0547">Nucleotide-binding</keyword>
<dbReference type="Gene3D" id="3.40.50.300">
    <property type="entry name" value="P-loop containing nucleotide triphosphate hydrolases"/>
    <property type="match status" value="1"/>
</dbReference>
<dbReference type="EMBL" id="CP053452">
    <property type="protein sequence ID" value="QJW92666.1"/>
    <property type="molecule type" value="Genomic_DNA"/>
</dbReference>
<dbReference type="SMART" id="SM00382">
    <property type="entry name" value="AAA"/>
    <property type="match status" value="1"/>
</dbReference>
<dbReference type="InterPro" id="IPR003959">
    <property type="entry name" value="ATPase_AAA_core"/>
</dbReference>
<dbReference type="Pfam" id="PF00004">
    <property type="entry name" value="AAA"/>
    <property type="match status" value="1"/>
</dbReference>
<evidence type="ECO:0000256" key="2">
    <source>
        <dbReference type="ARBA" id="ARBA00022741"/>
    </source>
</evidence>
<proteinExistence type="inferred from homology"/>
<dbReference type="Gene3D" id="1.10.8.60">
    <property type="match status" value="1"/>
</dbReference>
<evidence type="ECO:0000256" key="3">
    <source>
        <dbReference type="ARBA" id="ARBA00022840"/>
    </source>
</evidence>
<keyword evidence="5" id="KW-0131">Cell cycle</keyword>
<dbReference type="InterPro" id="IPR050221">
    <property type="entry name" value="26S_Proteasome_ATPase"/>
</dbReference>
<keyword evidence="6" id="KW-1185">Reference proteome</keyword>
<dbReference type="Proteomes" id="UP000503447">
    <property type="component" value="Chromosome"/>
</dbReference>
<dbReference type="CDD" id="cd19481">
    <property type="entry name" value="RecA-like_protease"/>
    <property type="match status" value="1"/>
</dbReference>
<keyword evidence="3" id="KW-0067">ATP-binding</keyword>
<dbReference type="PANTHER" id="PTHR23073">
    <property type="entry name" value="26S PROTEASOME REGULATORY SUBUNIT"/>
    <property type="match status" value="1"/>
</dbReference>
<sequence>MTPLTTYSADHRFLVEAAAKAAGLTDPVAFIAGQYAYTLVDKAVRGALAPLDGALVRQWVTRSKLYPATTFGIRLYTIQGIAFARAVANVHSDFEESAYDLFVVSRADYVKLFRLVLRANREKVESSQPPVLPDDQLDVLRQNTLGYLDRNNLKRIKDLGGRAKRGLLLTGPPGNGKTSACRWLWEECRRTGHEYQIVSPDAYQAARRSCNPVQAVRDLFTVNRSGIIFFDDMDVALRDRNTVRETDDQAVFLSALDGIQVNEGVVYVFTTNCSLELIDPAFKRPGRIDLVLHFTLPDAKLRRRLMDRWHADLRGGIDLDDAVRQTAGYSFAEVEELKNLLILRFIDTSAWEWDWAMEQFRQNRTDLAEQHRHVGFTPVAAGSNGNGDGH</sequence>
<comment type="similarity">
    <text evidence="1">Belongs to the AAA ATPase family.</text>
</comment>
<dbReference type="InterPro" id="IPR003593">
    <property type="entry name" value="AAA+_ATPase"/>
</dbReference>
<evidence type="ECO:0000313" key="5">
    <source>
        <dbReference type="EMBL" id="QJW92666.1"/>
    </source>
</evidence>
<dbReference type="InterPro" id="IPR027417">
    <property type="entry name" value="P-loop_NTPase"/>
</dbReference>